<dbReference type="Gene3D" id="3.40.50.150">
    <property type="entry name" value="Vaccinia Virus protein VP39"/>
    <property type="match status" value="1"/>
</dbReference>
<name>A0A6J6PJ38_9ZZZZ</name>
<evidence type="ECO:0000256" key="3">
    <source>
        <dbReference type="ARBA" id="ARBA00022679"/>
    </source>
</evidence>
<dbReference type="PROSITE" id="PS00092">
    <property type="entry name" value="N6_MTASE"/>
    <property type="match status" value="1"/>
</dbReference>
<keyword evidence="2" id="KW-0489">Methyltransferase</keyword>
<dbReference type="GO" id="GO:0032259">
    <property type="term" value="P:methylation"/>
    <property type="evidence" value="ECO:0007669"/>
    <property type="project" value="UniProtKB-KW"/>
</dbReference>
<dbReference type="PANTHER" id="PTHR18895:SF74">
    <property type="entry name" value="MTRF1L RELEASE FACTOR GLUTAMINE METHYLTRANSFERASE"/>
    <property type="match status" value="1"/>
</dbReference>
<dbReference type="InterPro" id="IPR029063">
    <property type="entry name" value="SAM-dependent_MTases_sf"/>
</dbReference>
<dbReference type="InterPro" id="IPR019874">
    <property type="entry name" value="RF_methyltr_PrmC"/>
</dbReference>
<gene>
    <name evidence="8" type="ORF">UFOPK2399_01202</name>
</gene>
<dbReference type="NCBIfam" id="TIGR03534">
    <property type="entry name" value="RF_mod_PrmC"/>
    <property type="match status" value="1"/>
</dbReference>
<dbReference type="InterPro" id="IPR050320">
    <property type="entry name" value="N5-glutamine_MTase"/>
</dbReference>
<feature type="domain" description="Methyltransferase small" evidence="6">
    <location>
        <begin position="109"/>
        <end position="191"/>
    </location>
</feature>
<sequence>MTLAELLRTTAGYLAEKGVDSPRVDAELLLSRALGLSRIELYTQHDRPLNADEISAAREFVRRRAAREPLAYILGDWGFRRLILKTDARALVPRPETEILVDRALALLADVESPRIVDVGTGSGAIALALKDELPAATVTAVDLSPDALALASENAAALDLAVAFVESDLLGAVEGPFDLIASNPPYVDDDEAPGLPPEVRDHEPKLAVFGHGETERLADAARAKLVSGGALVLECHEAKTDQIAATLTALGYDDVRVTNDLAGRARVVEGRWTP</sequence>
<accession>A0A6J6PJ38</accession>
<dbReference type="InterPro" id="IPR007848">
    <property type="entry name" value="Small_mtfrase_dom"/>
</dbReference>
<dbReference type="NCBIfam" id="TIGR00536">
    <property type="entry name" value="hemK_fam"/>
    <property type="match status" value="1"/>
</dbReference>
<dbReference type="EMBL" id="CAEZXP010000003">
    <property type="protein sequence ID" value="CAB4698687.1"/>
    <property type="molecule type" value="Genomic_DNA"/>
</dbReference>
<dbReference type="PANTHER" id="PTHR18895">
    <property type="entry name" value="HEMK METHYLTRANSFERASE"/>
    <property type="match status" value="1"/>
</dbReference>
<evidence type="ECO:0000259" key="6">
    <source>
        <dbReference type="Pfam" id="PF05175"/>
    </source>
</evidence>
<dbReference type="CDD" id="cd02440">
    <property type="entry name" value="AdoMet_MTases"/>
    <property type="match status" value="1"/>
</dbReference>
<evidence type="ECO:0000256" key="2">
    <source>
        <dbReference type="ARBA" id="ARBA00022603"/>
    </source>
</evidence>
<proteinExistence type="inferred from homology"/>
<evidence type="ECO:0000313" key="8">
    <source>
        <dbReference type="EMBL" id="CAB4698687.1"/>
    </source>
</evidence>
<dbReference type="EC" id="2.1.1.297" evidence="1"/>
<evidence type="ECO:0000256" key="4">
    <source>
        <dbReference type="ARBA" id="ARBA00022691"/>
    </source>
</evidence>
<dbReference type="Pfam" id="PF17827">
    <property type="entry name" value="PrmC_N"/>
    <property type="match status" value="1"/>
</dbReference>
<feature type="domain" description="Release factor glutamine methyltransferase N-terminal" evidence="7">
    <location>
        <begin position="5"/>
        <end position="75"/>
    </location>
</feature>
<dbReference type="SUPFAM" id="SSF53335">
    <property type="entry name" value="S-adenosyl-L-methionine-dependent methyltransferases"/>
    <property type="match status" value="1"/>
</dbReference>
<dbReference type="Pfam" id="PF05175">
    <property type="entry name" value="MTS"/>
    <property type="match status" value="1"/>
</dbReference>
<dbReference type="InterPro" id="IPR040758">
    <property type="entry name" value="PrmC_N"/>
</dbReference>
<dbReference type="AlphaFoldDB" id="A0A6J6PJ38"/>
<dbReference type="HAMAP" id="MF_02126">
    <property type="entry name" value="RF_methyltr_PrmC"/>
    <property type="match status" value="1"/>
</dbReference>
<dbReference type="InterPro" id="IPR004556">
    <property type="entry name" value="HemK-like"/>
</dbReference>
<evidence type="ECO:0000256" key="1">
    <source>
        <dbReference type="ARBA" id="ARBA00012771"/>
    </source>
</evidence>
<protein>
    <recommendedName>
        <fullName evidence="1">peptide chain release factor N(5)-glutamine methyltransferase</fullName>
        <ecNumber evidence="1">2.1.1.297</ecNumber>
    </recommendedName>
</protein>
<dbReference type="GO" id="GO:0102559">
    <property type="term" value="F:peptide chain release factor N(5)-glutamine methyltransferase activity"/>
    <property type="evidence" value="ECO:0007669"/>
    <property type="project" value="UniProtKB-EC"/>
</dbReference>
<comment type="catalytic activity">
    <reaction evidence="5">
        <text>L-glutaminyl-[peptide chain release factor] + S-adenosyl-L-methionine = N(5)-methyl-L-glutaminyl-[peptide chain release factor] + S-adenosyl-L-homocysteine + H(+)</text>
        <dbReference type="Rhea" id="RHEA:42896"/>
        <dbReference type="Rhea" id="RHEA-COMP:10271"/>
        <dbReference type="Rhea" id="RHEA-COMP:10272"/>
        <dbReference type="ChEBI" id="CHEBI:15378"/>
        <dbReference type="ChEBI" id="CHEBI:30011"/>
        <dbReference type="ChEBI" id="CHEBI:57856"/>
        <dbReference type="ChEBI" id="CHEBI:59789"/>
        <dbReference type="ChEBI" id="CHEBI:61891"/>
        <dbReference type="EC" id="2.1.1.297"/>
    </reaction>
</comment>
<dbReference type="GO" id="GO:0003676">
    <property type="term" value="F:nucleic acid binding"/>
    <property type="evidence" value="ECO:0007669"/>
    <property type="project" value="InterPro"/>
</dbReference>
<evidence type="ECO:0000256" key="5">
    <source>
        <dbReference type="ARBA" id="ARBA00048391"/>
    </source>
</evidence>
<reference evidence="8" key="1">
    <citation type="submission" date="2020-05" db="EMBL/GenBank/DDBJ databases">
        <authorList>
            <person name="Chiriac C."/>
            <person name="Salcher M."/>
            <person name="Ghai R."/>
            <person name="Kavagutti S V."/>
        </authorList>
    </citation>
    <scope>NUCLEOTIDE SEQUENCE</scope>
</reference>
<organism evidence="8">
    <name type="scientific">freshwater metagenome</name>
    <dbReference type="NCBI Taxonomy" id="449393"/>
    <lineage>
        <taxon>unclassified sequences</taxon>
        <taxon>metagenomes</taxon>
        <taxon>ecological metagenomes</taxon>
    </lineage>
</organism>
<evidence type="ECO:0000259" key="7">
    <source>
        <dbReference type="Pfam" id="PF17827"/>
    </source>
</evidence>
<keyword evidence="4" id="KW-0949">S-adenosyl-L-methionine</keyword>
<dbReference type="Gene3D" id="1.10.8.10">
    <property type="entry name" value="DNA helicase RuvA subunit, C-terminal domain"/>
    <property type="match status" value="1"/>
</dbReference>
<keyword evidence="3" id="KW-0808">Transferase</keyword>
<dbReference type="InterPro" id="IPR002052">
    <property type="entry name" value="DNA_methylase_N6_adenine_CS"/>
</dbReference>